<proteinExistence type="inferred from homology"/>
<evidence type="ECO:0000313" key="7">
    <source>
        <dbReference type="Proteomes" id="UP000253977"/>
    </source>
</evidence>
<reference evidence="6 7" key="1">
    <citation type="submission" date="2018-07" db="EMBL/GenBank/DDBJ databases">
        <title>Thalassococcus profundi sp. nov., a marine bacterium isolated from deep seawater of Okinawa Trough.</title>
        <authorList>
            <person name="Yu M."/>
        </authorList>
    </citation>
    <scope>NUCLEOTIDE SEQUENCE [LARGE SCALE GENOMIC DNA]</scope>
    <source>
        <strain evidence="6 7">WRAS1</strain>
    </source>
</reference>
<evidence type="ECO:0000256" key="4">
    <source>
        <dbReference type="ARBA" id="ARBA00023239"/>
    </source>
</evidence>
<evidence type="ECO:0000256" key="2">
    <source>
        <dbReference type="ARBA" id="ARBA00022723"/>
    </source>
</evidence>
<keyword evidence="3" id="KW-0862">Zinc</keyword>
<dbReference type="GO" id="GO:0046872">
    <property type="term" value="F:metal ion binding"/>
    <property type="evidence" value="ECO:0007669"/>
    <property type="project" value="UniProtKB-KW"/>
</dbReference>
<evidence type="ECO:0000313" key="6">
    <source>
        <dbReference type="EMBL" id="RDD68182.1"/>
    </source>
</evidence>
<dbReference type="Pfam" id="PF04828">
    <property type="entry name" value="GFA"/>
    <property type="match status" value="1"/>
</dbReference>
<comment type="similarity">
    <text evidence="1">Belongs to the Gfa family.</text>
</comment>
<protein>
    <submittedName>
        <fullName evidence="6">GFA family protein</fullName>
    </submittedName>
</protein>
<dbReference type="GO" id="GO:0016846">
    <property type="term" value="F:carbon-sulfur lyase activity"/>
    <property type="evidence" value="ECO:0007669"/>
    <property type="project" value="InterPro"/>
</dbReference>
<keyword evidence="4" id="KW-0456">Lyase</keyword>
<dbReference type="InterPro" id="IPR011057">
    <property type="entry name" value="Mss4-like_sf"/>
</dbReference>
<gene>
    <name evidence="6" type="ORF">DU478_01550</name>
</gene>
<organism evidence="6 7">
    <name type="scientific">Thalassococcus profundi</name>
    <dbReference type="NCBI Taxonomy" id="2282382"/>
    <lineage>
        <taxon>Bacteria</taxon>
        <taxon>Pseudomonadati</taxon>
        <taxon>Pseudomonadota</taxon>
        <taxon>Alphaproteobacteria</taxon>
        <taxon>Rhodobacterales</taxon>
        <taxon>Roseobacteraceae</taxon>
        <taxon>Thalassococcus</taxon>
    </lineage>
</organism>
<feature type="domain" description="CENP-V/GFA" evidence="5">
    <location>
        <begin position="6"/>
        <end position="101"/>
    </location>
</feature>
<name>A0A369TTG6_9RHOB</name>
<sequence>MAMGAITGQCLCGAVTVTVNDPPGWVGICHCDMCKRWSGAVFAVFPSRDFAFSGPVVEHASSPASFRAFCGTCGSHLYMRDTDREERDLMPGLFQETQDWPVASEIYTDRALCWVQPAGDHKRATEAEYEENNPSPIGQPT</sequence>
<keyword evidence="7" id="KW-1185">Reference proteome</keyword>
<keyword evidence="2" id="KW-0479">Metal-binding</keyword>
<dbReference type="EMBL" id="QPMK01000001">
    <property type="protein sequence ID" value="RDD68182.1"/>
    <property type="molecule type" value="Genomic_DNA"/>
</dbReference>
<evidence type="ECO:0000259" key="5">
    <source>
        <dbReference type="PROSITE" id="PS51891"/>
    </source>
</evidence>
<dbReference type="Gene3D" id="3.90.1590.10">
    <property type="entry name" value="glutathione-dependent formaldehyde- activating enzyme (gfa)"/>
    <property type="match status" value="1"/>
</dbReference>
<dbReference type="InterPro" id="IPR006913">
    <property type="entry name" value="CENP-V/GFA"/>
</dbReference>
<dbReference type="AlphaFoldDB" id="A0A369TTG6"/>
<dbReference type="SUPFAM" id="SSF51316">
    <property type="entry name" value="Mss4-like"/>
    <property type="match status" value="1"/>
</dbReference>
<dbReference type="Proteomes" id="UP000253977">
    <property type="component" value="Unassembled WGS sequence"/>
</dbReference>
<comment type="caution">
    <text evidence="6">The sequence shown here is derived from an EMBL/GenBank/DDBJ whole genome shotgun (WGS) entry which is preliminary data.</text>
</comment>
<evidence type="ECO:0000256" key="3">
    <source>
        <dbReference type="ARBA" id="ARBA00022833"/>
    </source>
</evidence>
<accession>A0A369TTG6</accession>
<dbReference type="PANTHER" id="PTHR33337:SF40">
    <property type="entry name" value="CENP-V_GFA DOMAIN-CONTAINING PROTEIN-RELATED"/>
    <property type="match status" value="1"/>
</dbReference>
<dbReference type="PANTHER" id="PTHR33337">
    <property type="entry name" value="GFA DOMAIN-CONTAINING PROTEIN"/>
    <property type="match status" value="1"/>
</dbReference>
<dbReference type="PROSITE" id="PS51891">
    <property type="entry name" value="CENP_V_GFA"/>
    <property type="match status" value="1"/>
</dbReference>
<dbReference type="OrthoDB" id="9807246at2"/>
<evidence type="ECO:0000256" key="1">
    <source>
        <dbReference type="ARBA" id="ARBA00005495"/>
    </source>
</evidence>